<organism evidence="17">
    <name type="scientific">Xenopus tropicalis</name>
    <name type="common">Western clawed frog</name>
    <name type="synonym">Silurana tropicalis</name>
    <dbReference type="NCBI Taxonomy" id="8364"/>
    <lineage>
        <taxon>Eukaryota</taxon>
        <taxon>Metazoa</taxon>
        <taxon>Chordata</taxon>
        <taxon>Craniata</taxon>
        <taxon>Vertebrata</taxon>
        <taxon>Euteleostomi</taxon>
        <taxon>Amphibia</taxon>
        <taxon>Batrachia</taxon>
        <taxon>Anura</taxon>
        <taxon>Pipoidea</taxon>
        <taxon>Pipidae</taxon>
        <taxon>Xenopodinae</taxon>
        <taxon>Xenopus</taxon>
        <taxon>Silurana</taxon>
    </lineage>
</organism>
<sequence length="581" mass="65488">MKQFAVLVCALAVVTATPLFGTEQCAKGPEVWCENLRTADQCGAVKHCQQTVWNKPTVKALPCDMCKEVITVVGNFLKDNMTQGEIKDYLNKMCDLLPDPGLSATCKQELSEYFPIVLNMLEQELSNPGVLCSALGLCTSLQRHLASLKHPKQLLTNEIPDVDASKLVYPYIVNVPQLLNPQEETFKEPKTGDICNDCLKLVSDVQDALRSNASFSKNLVDHALHECELLDPGMAEMCKSYINQFSDVAIQVLLQMQPKQLCSMVGFCDQEKSTPLQNIIPAKTLIPAAKVQPAVKITENPLAGNGVFCEVCQLMISQIEKLLDNNRTKENIKHSLEKVCKLLPAEYSQKCEDIIEEYYDPLIELLEQEANPQFICTTLGYCSARRKNLQNVKISAEKAAAGDYCTVCKMMMKYVDELLEKNATEIRIKNFLSRVCNFLPDSMQDECSGLVNEYEPLFVQLLLEALDPSFICAKLHLCQSEKVLLGTEKCMWGPSYWCKDMETAANCNVSKRLALQKKYDLVSCFLVLVPKCFIRYKLGMLYLLSRNTCIFKATKLCWLYLPKRHFQSVAWRLGKLCLVHI</sequence>
<dbReference type="PROSITE" id="PS50015">
    <property type="entry name" value="SAP_B"/>
    <property type="match status" value="4"/>
</dbReference>
<dbReference type="Xenbase" id="XB-GENE-1007545">
    <property type="gene designation" value="psap"/>
</dbReference>
<dbReference type="InterPro" id="IPR007856">
    <property type="entry name" value="SapB_1"/>
</dbReference>
<evidence type="ECO:0000256" key="13">
    <source>
        <dbReference type="PIRSR" id="PIRSR002431-1"/>
    </source>
</evidence>
<dbReference type="PIRSF" id="PIRSF002431">
    <property type="entry name" value="Saposin"/>
    <property type="match status" value="1"/>
</dbReference>
<dbReference type="Pfam" id="PF05184">
    <property type="entry name" value="SapB_1"/>
    <property type="match status" value="3"/>
</dbReference>
<feature type="disulfide bond" evidence="13">
    <location>
        <begin position="195"/>
        <end position="268"/>
    </location>
</feature>
<keyword evidence="6 13" id="KW-1015">Disulfide bond</keyword>
<dbReference type="Pfam" id="PF03489">
    <property type="entry name" value="SapB_2"/>
    <property type="match status" value="4"/>
</dbReference>
<proteinExistence type="predicted"/>
<protein>
    <recommendedName>
        <fullName evidence="12">Prosaposin</fullName>
    </recommendedName>
</protein>
<evidence type="ECO:0000256" key="3">
    <source>
        <dbReference type="ARBA" id="ARBA00022525"/>
    </source>
</evidence>
<dbReference type="Gene3D" id="1.10.225.10">
    <property type="entry name" value="Saposin-like"/>
    <property type="match status" value="4"/>
</dbReference>
<comment type="function">
    <text evidence="11">Saposin-B stimulates the hydrolysis of galacto-cerebroside sulfate by arylsulfatase A (EC 3.1.6.8), GM1 gangliosides by beta-galactosidase (EC 3.2.1.23) and globotriaosylceramide by alpha-galactosidase A (EC 3.2.1.22). Saposin-B forms a solubilizing complex with the substrates of the sphingolipid hydrolases.</text>
</comment>
<dbReference type="Pfam" id="PF02199">
    <property type="entry name" value="SapA"/>
    <property type="match status" value="2"/>
</dbReference>
<keyword evidence="3" id="KW-0964">Secreted</keyword>
<evidence type="ECO:0000259" key="15">
    <source>
        <dbReference type="PROSITE" id="PS50015"/>
    </source>
</evidence>
<evidence type="ECO:0000256" key="6">
    <source>
        <dbReference type="ARBA" id="ARBA00023157"/>
    </source>
</evidence>
<evidence type="ECO:0000256" key="1">
    <source>
        <dbReference type="ARBA" id="ARBA00004371"/>
    </source>
</evidence>
<evidence type="ECO:0000256" key="9">
    <source>
        <dbReference type="ARBA" id="ARBA00037150"/>
    </source>
</evidence>
<evidence type="ECO:0000256" key="14">
    <source>
        <dbReference type="SAM" id="SignalP"/>
    </source>
</evidence>
<feature type="disulfide bond" evidence="13">
    <location>
        <begin position="63"/>
        <end position="138"/>
    </location>
</feature>
<feature type="disulfide bond" evidence="13">
    <location>
        <begin position="227"/>
        <end position="238"/>
    </location>
</feature>
<evidence type="ECO:0000256" key="4">
    <source>
        <dbReference type="ARBA" id="ARBA00022729"/>
    </source>
</evidence>
<evidence type="ECO:0000256" key="2">
    <source>
        <dbReference type="ARBA" id="ARBA00004613"/>
    </source>
</evidence>
<gene>
    <name evidence="17" type="primary">psap</name>
</gene>
<evidence type="ECO:0000256" key="7">
    <source>
        <dbReference type="ARBA" id="ARBA00023180"/>
    </source>
</evidence>
<feature type="domain" description="Saposin B-type" evidence="15">
    <location>
        <begin position="59"/>
        <end position="142"/>
    </location>
</feature>
<feature type="domain" description="Saposin B-type" evidence="15">
    <location>
        <begin position="401"/>
        <end position="482"/>
    </location>
</feature>
<evidence type="ECO:0000256" key="5">
    <source>
        <dbReference type="ARBA" id="ARBA00022737"/>
    </source>
</evidence>
<keyword evidence="4 14" id="KW-0732">Signal</keyword>
<dbReference type="InterPro" id="IPR008138">
    <property type="entry name" value="SapB_2"/>
</dbReference>
<keyword evidence="7" id="KW-0325">Glycoprotein</keyword>
<feature type="domain" description="Saposin B-type" evidence="15">
    <location>
        <begin position="305"/>
        <end position="386"/>
    </location>
</feature>
<dbReference type="SMART" id="SM00741">
    <property type="entry name" value="SapB"/>
    <property type="match status" value="4"/>
</dbReference>
<keyword evidence="8" id="KW-0458">Lysosome</keyword>
<dbReference type="GO" id="GO:0016020">
    <property type="term" value="C:membrane"/>
    <property type="evidence" value="ECO:0007669"/>
    <property type="project" value="GOC"/>
</dbReference>
<dbReference type="SUPFAM" id="SSF47862">
    <property type="entry name" value="Saposin"/>
    <property type="match status" value="4"/>
</dbReference>
<evidence type="ECO:0000256" key="12">
    <source>
        <dbReference type="ARBA" id="ARBA00040265"/>
    </source>
</evidence>
<dbReference type="Bgee" id="ENSXETG00000017158">
    <property type="expression patterns" value="Expressed in brain and 18 other cell types or tissues"/>
</dbReference>
<dbReference type="FunCoup" id="A0A6I8QYY9">
    <property type="interactions" value="922"/>
</dbReference>
<evidence type="ECO:0000256" key="8">
    <source>
        <dbReference type="ARBA" id="ARBA00023228"/>
    </source>
</evidence>
<feature type="disulfide bond" evidence="13">
    <location>
        <begin position="436"/>
        <end position="447"/>
    </location>
</feature>
<feature type="disulfide bond" evidence="13">
    <location>
        <begin position="408"/>
        <end position="472"/>
    </location>
</feature>
<evidence type="ECO:0000256" key="11">
    <source>
        <dbReference type="ARBA" id="ARBA00037606"/>
    </source>
</evidence>
<dbReference type="GO" id="GO:0005764">
    <property type="term" value="C:lysosome"/>
    <property type="evidence" value="ECO:0007669"/>
    <property type="project" value="InterPro"/>
</dbReference>
<dbReference type="PROSITE" id="PS51110">
    <property type="entry name" value="SAP_A"/>
    <property type="match status" value="1"/>
</dbReference>
<dbReference type="InterPro" id="IPR008373">
    <property type="entry name" value="Saposin"/>
</dbReference>
<feature type="disulfide bond" evidence="13">
    <location>
        <begin position="340"/>
        <end position="351"/>
    </location>
</feature>
<evidence type="ECO:0000259" key="16">
    <source>
        <dbReference type="PROSITE" id="PS51110"/>
    </source>
</evidence>
<evidence type="ECO:0000256" key="10">
    <source>
        <dbReference type="ARBA" id="ARBA00037231"/>
    </source>
</evidence>
<dbReference type="InParanoid" id="A0A6I8QYY9"/>
<dbReference type="PANTHER" id="PTHR11480:SF36">
    <property type="entry name" value="PROSAPOSIN"/>
    <property type="match status" value="1"/>
</dbReference>
<dbReference type="InterPro" id="IPR008139">
    <property type="entry name" value="SaposinB_dom"/>
</dbReference>
<dbReference type="Ensembl" id="ENSXETT00000100535">
    <property type="protein sequence ID" value="ENSXETP00000074845"/>
    <property type="gene ID" value="ENSXETG00000017158"/>
</dbReference>
<dbReference type="PRINTS" id="PR01797">
    <property type="entry name" value="SAPOSIN"/>
</dbReference>
<feature type="disulfide bond" evidence="13">
    <location>
        <begin position="66"/>
        <end position="132"/>
    </location>
</feature>
<dbReference type="InterPro" id="IPR051428">
    <property type="entry name" value="Sphingo_Act-Surfact_Prot"/>
</dbReference>
<comment type="function">
    <text evidence="9">Saposin-A and saposin-C stimulate the hydrolysis of glucosylceramide by beta-glucosylceramidase (EC 3.2.1.45) and galactosylceramide by beta-galactosylceramidase (EC 3.2.1.46). Saposin-C apparently acts by combining with the enzyme and acidic lipid to form an activated complex, rather than by solubilizing the substrate.</text>
</comment>
<dbReference type="AlphaFoldDB" id="A0A6I8QYY9"/>
<dbReference type="GO" id="GO:0005576">
    <property type="term" value="C:extracellular region"/>
    <property type="evidence" value="ECO:0007669"/>
    <property type="project" value="UniProtKB-SubCell"/>
</dbReference>
<feature type="signal peptide" evidence="14">
    <location>
        <begin position="1"/>
        <end position="16"/>
    </location>
</feature>
<dbReference type="GeneTree" id="ENSGT00940000156695"/>
<feature type="disulfide bond" evidence="13">
    <location>
        <begin position="312"/>
        <end position="376"/>
    </location>
</feature>
<reference evidence="17" key="1">
    <citation type="journal article" date="2010" name="Science">
        <title>The genome of the Western clawed frog Xenopus tropicalis.</title>
        <authorList>
            <person name="Hellsten U."/>
            <person name="Harland R.M."/>
            <person name="Gilchrist M.J."/>
            <person name="Hendrix D."/>
            <person name="Jurka J."/>
            <person name="Kapitonov V."/>
            <person name="Ovcharenko I."/>
            <person name="Putnam N.H."/>
            <person name="Shu S."/>
            <person name="Taher L."/>
            <person name="Blitz I.L."/>
            <person name="Blumberg B."/>
            <person name="Dichmann D.S."/>
            <person name="Dubchak I."/>
            <person name="Amaya E."/>
            <person name="Detter J.C."/>
            <person name="Fletcher R."/>
            <person name="Gerhard D.S."/>
            <person name="Goodstein D."/>
            <person name="Graves T."/>
            <person name="Grigoriev I.V."/>
            <person name="Grimwood J."/>
            <person name="Kawashima T."/>
            <person name="Lindquist E."/>
            <person name="Lucas S.M."/>
            <person name="Mead P.E."/>
            <person name="Mitros T."/>
            <person name="Ogino H."/>
            <person name="Ohta Y."/>
            <person name="Poliakov A.V."/>
            <person name="Pollet N."/>
            <person name="Robert J."/>
            <person name="Salamov A."/>
            <person name="Sater A.K."/>
            <person name="Schmutz J."/>
            <person name="Terry A."/>
            <person name="Vize P.D."/>
            <person name="Warren W.C."/>
            <person name="Wells D."/>
            <person name="Wills A."/>
            <person name="Wilson R.K."/>
            <person name="Zimmerman L.B."/>
            <person name="Zorn A.M."/>
            <person name="Grainger R."/>
            <person name="Grammer T."/>
            <person name="Khokha M.K."/>
            <person name="Richardson P.M."/>
            <person name="Rokhsar D.S."/>
        </authorList>
    </citation>
    <scope>NUCLEOTIDE SEQUENCE [LARGE SCALE GENOMIC DNA]</scope>
    <source>
        <strain evidence="17">Nigerian</strain>
    </source>
</reference>
<dbReference type="InterPro" id="IPR021165">
    <property type="entry name" value="Saposin_chordata"/>
</dbReference>
<feature type="disulfide bond" evidence="13">
    <location>
        <begin position="405"/>
        <end position="478"/>
    </location>
</feature>
<feature type="disulfide bond" evidence="13">
    <location>
        <begin position="309"/>
        <end position="382"/>
    </location>
</feature>
<feature type="chain" id="PRO_5030933509" description="Prosaposin" evidence="14">
    <location>
        <begin position="17"/>
        <end position="581"/>
    </location>
</feature>
<dbReference type="InterPro" id="IPR003119">
    <property type="entry name" value="SAP_A"/>
</dbReference>
<reference evidence="17" key="2">
    <citation type="submission" date="2020-05" db="UniProtKB">
        <authorList>
            <consortium name="Ensembl"/>
        </authorList>
    </citation>
    <scope>IDENTIFICATION</scope>
</reference>
<dbReference type="GO" id="GO:0006665">
    <property type="term" value="P:sphingolipid metabolic process"/>
    <property type="evidence" value="ECO:0007669"/>
    <property type="project" value="InterPro"/>
</dbReference>
<feature type="domain" description="Saposin A-type" evidence="16">
    <location>
        <begin position="18"/>
        <end position="58"/>
    </location>
</feature>
<dbReference type="PANTHER" id="PTHR11480">
    <property type="entry name" value="SAPOSIN-RELATED"/>
    <property type="match status" value="1"/>
</dbReference>
<dbReference type="SMART" id="SM00162">
    <property type="entry name" value="SAPA"/>
    <property type="match status" value="2"/>
</dbReference>
<feature type="domain" description="Saposin B-type" evidence="15">
    <location>
        <begin position="191"/>
        <end position="272"/>
    </location>
</feature>
<accession>A0A6I8QYY9</accession>
<evidence type="ECO:0000313" key="17">
    <source>
        <dbReference type="Ensembl" id="ENSXETP00000074845"/>
    </source>
</evidence>
<comment type="subcellular location">
    <subcellularLocation>
        <location evidence="1">Lysosome</location>
    </subcellularLocation>
    <subcellularLocation>
        <location evidence="2">Secreted</location>
    </subcellularLocation>
</comment>
<keyword evidence="5" id="KW-0677">Repeat</keyword>
<name>A0A6I8QYY9_XENTR</name>
<comment type="function">
    <text evidence="10">Saposin-D is a specific sphingomyelin phosphodiesterase activator (EC 3.1.4.12).</text>
</comment>
<dbReference type="FunFam" id="1.10.225.10:FF:000002">
    <property type="entry name" value="prosaposin isoform X2"/>
    <property type="match status" value="4"/>
</dbReference>
<feature type="disulfide bond" evidence="13">
    <location>
        <begin position="198"/>
        <end position="262"/>
    </location>
</feature>
<feature type="disulfide bond" evidence="13">
    <location>
        <begin position="94"/>
        <end position="106"/>
    </location>
</feature>
<dbReference type="InterPro" id="IPR011001">
    <property type="entry name" value="Saposin-like"/>
</dbReference>